<dbReference type="AlphaFoldDB" id="A0A1Y6GTB2"/>
<name>A0A1Y6GTB2_9XANT</name>
<organism evidence="3 5">
    <name type="scientific">Xanthomonas fragariae</name>
    <dbReference type="NCBI Taxonomy" id="48664"/>
    <lineage>
        <taxon>Bacteria</taxon>
        <taxon>Pseudomonadati</taxon>
        <taxon>Pseudomonadota</taxon>
        <taxon>Gammaproteobacteria</taxon>
        <taxon>Lysobacterales</taxon>
        <taxon>Lysobacteraceae</taxon>
        <taxon>Xanthomonas</taxon>
    </lineage>
</organism>
<dbReference type="Proteomes" id="UP000195953">
    <property type="component" value="Chromosome 1"/>
</dbReference>
<dbReference type="EMBL" id="LT853885">
    <property type="protein sequence ID" value="SMR05141.1"/>
    <property type="molecule type" value="Genomic_DNA"/>
</dbReference>
<dbReference type="Proteomes" id="UP000195877">
    <property type="component" value="Chromosome 1"/>
</dbReference>
<evidence type="ECO:0000313" key="2">
    <source>
        <dbReference type="EMBL" id="SMQ97399.1"/>
    </source>
</evidence>
<dbReference type="EMBL" id="LT853882">
    <property type="protein sequence ID" value="SMQ97399.1"/>
    <property type="molecule type" value="Genomic_DNA"/>
</dbReference>
<reference evidence="2 4" key="2">
    <citation type="submission" date="2017-05" db="EMBL/GenBank/DDBJ databases">
        <authorList>
            <person name="Blom J."/>
        </authorList>
    </citation>
    <scope>NUCLEOTIDE SEQUENCE [LARGE SCALE GENOMIC DNA]</scope>
    <source>
        <strain evidence="2">PD885</strain>
    </source>
</reference>
<evidence type="ECO:0000313" key="4">
    <source>
        <dbReference type="Proteomes" id="UP000195877"/>
    </source>
</evidence>
<reference evidence="3 5" key="1">
    <citation type="submission" date="2017-05" db="EMBL/GenBank/DDBJ databases">
        <authorList>
            <person name="Song R."/>
            <person name="Chenine A.L."/>
            <person name="Ruprecht R.M."/>
        </authorList>
    </citation>
    <scope>NUCLEOTIDE SEQUENCE [LARGE SCALE GENOMIC DNA]</scope>
    <source>
        <strain evidence="3">PD5205</strain>
    </source>
</reference>
<feature type="region of interest" description="Disordered" evidence="1">
    <location>
        <begin position="25"/>
        <end position="60"/>
    </location>
</feature>
<proteinExistence type="predicted"/>
<evidence type="ECO:0000256" key="1">
    <source>
        <dbReference type="SAM" id="MobiDB-lite"/>
    </source>
</evidence>
<evidence type="ECO:0000313" key="3">
    <source>
        <dbReference type="EMBL" id="SMR05141.1"/>
    </source>
</evidence>
<keyword evidence="4" id="KW-1185">Reference proteome</keyword>
<sequence length="279" mass="30303">MGNTCARGISSSRPRMIYDAQVQTTPLQQAPSAPVANQSPLDGLVPPPPRGAGPSRPLRPVESWDKVSRQRVHDMAHDLFKSTSPILYKLDMSVQQDVIKLLKQMLARVGGELIHGGADDLMQRKKEIEKRIKDAPARNPATQIETAENRSVLDDMQQLMYSIELTLEAAKADDPSLMELVPCPLLNSGLVNAASDMASLFKTDADKTDADKTVAGLLIQKFETRIQNIFGKILKGESVPRGVANAVAGSKNDPAVLIGKLLALVERYPDLGKPRTAPP</sequence>
<accession>A0A1Y6GTB2</accession>
<evidence type="ECO:0000313" key="5">
    <source>
        <dbReference type="Proteomes" id="UP000195953"/>
    </source>
</evidence>
<feature type="compositionally biased region" description="Polar residues" evidence="1">
    <location>
        <begin position="25"/>
        <end position="40"/>
    </location>
</feature>
<gene>
    <name evidence="3" type="ORF">PD5205_03869</name>
    <name evidence="2" type="ORF">PD885_00127</name>
</gene>
<protein>
    <submittedName>
        <fullName evidence="3">Uncharacterized protein</fullName>
    </submittedName>
</protein>